<comment type="function">
    <text evidence="2">Functions as an E3 ubiquitin ligase.</text>
</comment>
<feature type="domain" description="U-box" evidence="10">
    <location>
        <begin position="149"/>
        <end position="223"/>
    </location>
</feature>
<evidence type="ECO:0000256" key="2">
    <source>
        <dbReference type="ARBA" id="ARBA00003861"/>
    </source>
</evidence>
<evidence type="ECO:0000256" key="6">
    <source>
        <dbReference type="ARBA" id="ARBA00022737"/>
    </source>
</evidence>
<evidence type="ECO:0000256" key="5">
    <source>
        <dbReference type="ARBA" id="ARBA00022679"/>
    </source>
</evidence>
<dbReference type="Pfam" id="PF00514">
    <property type="entry name" value="Arm"/>
    <property type="match status" value="1"/>
</dbReference>
<protein>
    <recommendedName>
        <fullName evidence="4">RING-type E3 ubiquitin transferase</fullName>
        <ecNumber evidence="4">2.3.2.27</ecNumber>
    </recommendedName>
</protein>
<dbReference type="SUPFAM" id="SSF57850">
    <property type="entry name" value="RING/U-box"/>
    <property type="match status" value="1"/>
</dbReference>
<dbReference type="EMBL" id="CAEKDK010000005">
    <property type="protein sequence ID" value="CAB4280850.1"/>
    <property type="molecule type" value="Genomic_DNA"/>
</dbReference>
<dbReference type="PANTHER" id="PTHR23315:SF276">
    <property type="entry name" value="U-BOX DOMAIN-CONTAINING PROTEIN 38"/>
    <property type="match status" value="1"/>
</dbReference>
<dbReference type="Pfam" id="PF04564">
    <property type="entry name" value="U-box"/>
    <property type="match status" value="1"/>
</dbReference>
<evidence type="ECO:0000256" key="3">
    <source>
        <dbReference type="ARBA" id="ARBA00004906"/>
    </source>
</evidence>
<dbReference type="GO" id="GO:0061630">
    <property type="term" value="F:ubiquitin protein ligase activity"/>
    <property type="evidence" value="ECO:0007669"/>
    <property type="project" value="UniProtKB-EC"/>
</dbReference>
<evidence type="ECO:0000256" key="7">
    <source>
        <dbReference type="ARBA" id="ARBA00022786"/>
    </source>
</evidence>
<feature type="compositionally biased region" description="Polar residues" evidence="9">
    <location>
        <begin position="26"/>
        <end position="36"/>
    </location>
</feature>
<keyword evidence="7" id="KW-0833">Ubl conjugation pathway</keyword>
<gene>
    <name evidence="11" type="ORF">CURHAP_LOCUS33801</name>
</gene>
<feature type="repeat" description="ARM" evidence="8">
    <location>
        <begin position="420"/>
        <end position="457"/>
    </location>
</feature>
<dbReference type="PROSITE" id="PS50176">
    <property type="entry name" value="ARM_REPEAT"/>
    <property type="match status" value="1"/>
</dbReference>
<dbReference type="SUPFAM" id="SSF48371">
    <property type="entry name" value="ARM repeat"/>
    <property type="match status" value="1"/>
</dbReference>
<feature type="compositionally biased region" description="Basic residues" evidence="9">
    <location>
        <begin position="103"/>
        <end position="117"/>
    </location>
</feature>
<evidence type="ECO:0000256" key="1">
    <source>
        <dbReference type="ARBA" id="ARBA00000900"/>
    </source>
</evidence>
<feature type="region of interest" description="Disordered" evidence="9">
    <location>
        <begin position="311"/>
        <end position="335"/>
    </location>
</feature>
<dbReference type="UniPathway" id="UPA00143"/>
<dbReference type="SMART" id="SM00504">
    <property type="entry name" value="Ubox"/>
    <property type="match status" value="1"/>
</dbReference>
<comment type="pathway">
    <text evidence="3">Protein modification; protein ubiquitination.</text>
</comment>
<feature type="region of interest" description="Disordered" evidence="9">
    <location>
        <begin position="1"/>
        <end position="41"/>
    </location>
</feature>
<name>A0A6J5UW90_PRUAR</name>
<dbReference type="PROSITE" id="PS51698">
    <property type="entry name" value="U_BOX"/>
    <property type="match status" value="1"/>
</dbReference>
<dbReference type="InterPro" id="IPR003613">
    <property type="entry name" value="Ubox_domain"/>
</dbReference>
<feature type="compositionally biased region" description="Pro residues" evidence="9">
    <location>
        <begin position="84"/>
        <end position="102"/>
    </location>
</feature>
<keyword evidence="6" id="KW-0677">Repeat</keyword>
<dbReference type="EC" id="2.3.2.27" evidence="4"/>
<feature type="compositionally biased region" description="Basic and acidic residues" evidence="9">
    <location>
        <begin position="1"/>
        <end position="12"/>
    </location>
</feature>
<dbReference type="Proteomes" id="UP000507222">
    <property type="component" value="Unassembled WGS sequence"/>
</dbReference>
<dbReference type="InterPro" id="IPR000225">
    <property type="entry name" value="Armadillo"/>
</dbReference>
<feature type="region of interest" description="Disordered" evidence="9">
    <location>
        <begin position="65"/>
        <end position="129"/>
    </location>
</feature>
<dbReference type="InterPro" id="IPR013083">
    <property type="entry name" value="Znf_RING/FYVE/PHD"/>
</dbReference>
<evidence type="ECO:0000256" key="4">
    <source>
        <dbReference type="ARBA" id="ARBA00012483"/>
    </source>
</evidence>
<dbReference type="GO" id="GO:0016567">
    <property type="term" value="P:protein ubiquitination"/>
    <property type="evidence" value="ECO:0007669"/>
    <property type="project" value="UniProtKB-UniPathway"/>
</dbReference>
<proteinExistence type="predicted"/>
<accession>A0A6J5UW90</accession>
<dbReference type="Gene3D" id="3.30.40.10">
    <property type="entry name" value="Zinc/RING finger domain, C3HC4 (zinc finger)"/>
    <property type="match status" value="1"/>
</dbReference>
<comment type="catalytic activity">
    <reaction evidence="1">
        <text>S-ubiquitinyl-[E2 ubiquitin-conjugating enzyme]-L-cysteine + [acceptor protein]-L-lysine = [E2 ubiquitin-conjugating enzyme]-L-cysteine + N(6)-ubiquitinyl-[acceptor protein]-L-lysine.</text>
        <dbReference type="EC" id="2.3.2.27"/>
    </reaction>
</comment>
<dbReference type="InterPro" id="IPR016024">
    <property type="entry name" value="ARM-type_fold"/>
</dbReference>
<sequence length="657" mass="72119">MYDYMRDDRGRGGGDISASNRERVATTGQTNSSQLTAYRPRLVTLSKAETSTSEKSIFTQKLPNHSLSSCPLFDSPNPQVQYPKPAPHPHVQTPPQPNPQKPIKPKPKLKKKKKKLRAPSPQLPLLGMGGNGKHRWKISFYRSNSSSRLPPKELLCPISGSLMSDPVVVSSGQTFERLSAQVCRDFGFSPKLEDGSRPDFSTMISNLAIKSTIQNWCHDNTTEYPQAPDLFSVEKTVRKLIADDREDQGIRVSESELLDGVAERPPIMFTHAATELGRRVDHFYSSSSEDSVVIPSASPLTPLPFATRPSCYSSSSSSEINPEDETLNPISSSPGCEEEEQLMIKLRSSEVIEQEEAVILLRKLTRTKEELRVSLCTPRLLSAVRSLIVSRYSTVQQNALASLVNLSLEKPNKVKIVRSGFVPHLVDVLKGGSSESQEHAAGALFSLALEEDNKMAIGVLGALPPLMHALVRAESVRTRHDSALALYHLTLVETNRVKLVKQPNAIPTLLALAKSPASASRVLLILCNLASCNEGRSAMLDANAVECLVGMLRRSELESESIRENCVAALYALSHGSMRFRGLAREAKAVEVLGEIEKNGSERAREKAKRMLTEMRGREDEPNWDSVLESGAGVGLGPTRYRVGVGRNVHTANSTTF</sequence>
<dbReference type="PANTHER" id="PTHR23315">
    <property type="entry name" value="U BOX DOMAIN-CONTAINING"/>
    <property type="match status" value="1"/>
</dbReference>
<dbReference type="SMART" id="SM00185">
    <property type="entry name" value="ARM"/>
    <property type="match status" value="4"/>
</dbReference>
<evidence type="ECO:0000256" key="8">
    <source>
        <dbReference type="PROSITE-ProRule" id="PRU00259"/>
    </source>
</evidence>
<evidence type="ECO:0000313" key="12">
    <source>
        <dbReference type="Proteomes" id="UP000507222"/>
    </source>
</evidence>
<evidence type="ECO:0000313" key="11">
    <source>
        <dbReference type="EMBL" id="CAB4280850.1"/>
    </source>
</evidence>
<keyword evidence="5" id="KW-0808">Transferase</keyword>
<dbReference type="Gene3D" id="1.25.10.10">
    <property type="entry name" value="Leucine-rich Repeat Variant"/>
    <property type="match status" value="1"/>
</dbReference>
<dbReference type="InterPro" id="IPR011989">
    <property type="entry name" value="ARM-like"/>
</dbReference>
<dbReference type="AlphaFoldDB" id="A0A6J5UW90"/>
<dbReference type="FunFam" id="1.25.10.10:FF:000578">
    <property type="entry name" value="RING-type E3 ubiquitin transferase"/>
    <property type="match status" value="1"/>
</dbReference>
<evidence type="ECO:0000256" key="9">
    <source>
        <dbReference type="SAM" id="MobiDB-lite"/>
    </source>
</evidence>
<evidence type="ECO:0000259" key="10">
    <source>
        <dbReference type="PROSITE" id="PS51698"/>
    </source>
</evidence>
<reference evidence="11 12" key="1">
    <citation type="submission" date="2020-05" db="EMBL/GenBank/DDBJ databases">
        <authorList>
            <person name="Campoy J."/>
            <person name="Schneeberger K."/>
            <person name="Spophaly S."/>
        </authorList>
    </citation>
    <scope>NUCLEOTIDE SEQUENCE [LARGE SCALE GENOMIC DNA]</scope>
    <source>
        <strain evidence="11">PruArmRojPasFocal</strain>
    </source>
</reference>
<organism evidence="11 12">
    <name type="scientific">Prunus armeniaca</name>
    <name type="common">Apricot</name>
    <name type="synonym">Armeniaca vulgaris</name>
    <dbReference type="NCBI Taxonomy" id="36596"/>
    <lineage>
        <taxon>Eukaryota</taxon>
        <taxon>Viridiplantae</taxon>
        <taxon>Streptophyta</taxon>
        <taxon>Embryophyta</taxon>
        <taxon>Tracheophyta</taxon>
        <taxon>Spermatophyta</taxon>
        <taxon>Magnoliopsida</taxon>
        <taxon>eudicotyledons</taxon>
        <taxon>Gunneridae</taxon>
        <taxon>Pentapetalae</taxon>
        <taxon>rosids</taxon>
        <taxon>fabids</taxon>
        <taxon>Rosales</taxon>
        <taxon>Rosaceae</taxon>
        <taxon>Amygdaloideae</taxon>
        <taxon>Amygdaleae</taxon>
        <taxon>Prunus</taxon>
    </lineage>
</organism>